<proteinExistence type="predicted"/>
<gene>
    <name evidence="1" type="ORF">S12H4_50685</name>
</gene>
<comment type="caution">
    <text evidence="1">The sequence shown here is derived from an EMBL/GenBank/DDBJ whole genome shotgun (WGS) entry which is preliminary data.</text>
</comment>
<name>X1TRH7_9ZZZZ</name>
<accession>X1TRH7</accession>
<organism evidence="1">
    <name type="scientific">marine sediment metagenome</name>
    <dbReference type="NCBI Taxonomy" id="412755"/>
    <lineage>
        <taxon>unclassified sequences</taxon>
        <taxon>metagenomes</taxon>
        <taxon>ecological metagenomes</taxon>
    </lineage>
</organism>
<reference evidence="1" key="1">
    <citation type="journal article" date="2014" name="Front. Microbiol.">
        <title>High frequency of phylogenetically diverse reductive dehalogenase-homologous genes in deep subseafloor sedimentary metagenomes.</title>
        <authorList>
            <person name="Kawai M."/>
            <person name="Futagami T."/>
            <person name="Toyoda A."/>
            <person name="Takaki Y."/>
            <person name="Nishi S."/>
            <person name="Hori S."/>
            <person name="Arai W."/>
            <person name="Tsubouchi T."/>
            <person name="Morono Y."/>
            <person name="Uchiyama I."/>
            <person name="Ito T."/>
            <person name="Fujiyama A."/>
            <person name="Inagaki F."/>
            <person name="Takami H."/>
        </authorList>
    </citation>
    <scope>NUCLEOTIDE SEQUENCE</scope>
    <source>
        <strain evidence="1">Expedition CK06-06</strain>
    </source>
</reference>
<sequence length="95" mass="11231">MESLLSFVERWPKHKNGQPIFKNCDDALLFAQLIYHDDDWQKLLKFYVGDFYIKLSLERDSDKPDLDRMMVLACNAQAFNACLDECLRINCERPI</sequence>
<dbReference type="AlphaFoldDB" id="X1TRH7"/>
<protein>
    <submittedName>
        <fullName evidence="1">Uncharacterized protein</fullName>
    </submittedName>
</protein>
<evidence type="ECO:0000313" key="1">
    <source>
        <dbReference type="EMBL" id="GAJ07943.1"/>
    </source>
</evidence>
<dbReference type="EMBL" id="BARW01031949">
    <property type="protein sequence ID" value="GAJ07943.1"/>
    <property type="molecule type" value="Genomic_DNA"/>
</dbReference>